<dbReference type="PANTHER" id="PTHR41237">
    <property type="entry name" value="37S RIBOSOMAL PROTEIN MRP21, MITOCHONDRIAL"/>
    <property type="match status" value="1"/>
</dbReference>
<dbReference type="PANTHER" id="PTHR41237:SF1">
    <property type="entry name" value="SMALL RIBOSOMAL SUBUNIT PROTEIN BS21M"/>
    <property type="match status" value="1"/>
</dbReference>
<proteinExistence type="inferred from homology"/>
<comment type="similarity">
    <text evidence="1">Belongs to the bacterial ribosomal protein bS21 family.</text>
</comment>
<keyword evidence="3" id="KW-0687">Ribonucleoprotein</keyword>
<reference evidence="5" key="1">
    <citation type="journal article" date="2023" name="Mol. Phylogenet. Evol.">
        <title>Genome-scale phylogeny and comparative genomics of the fungal order Sordariales.</title>
        <authorList>
            <person name="Hensen N."/>
            <person name="Bonometti L."/>
            <person name="Westerberg I."/>
            <person name="Brannstrom I.O."/>
            <person name="Guillou S."/>
            <person name="Cros-Aarteil S."/>
            <person name="Calhoun S."/>
            <person name="Haridas S."/>
            <person name="Kuo A."/>
            <person name="Mondo S."/>
            <person name="Pangilinan J."/>
            <person name="Riley R."/>
            <person name="LaButti K."/>
            <person name="Andreopoulos B."/>
            <person name="Lipzen A."/>
            <person name="Chen C."/>
            <person name="Yan M."/>
            <person name="Daum C."/>
            <person name="Ng V."/>
            <person name="Clum A."/>
            <person name="Steindorff A."/>
            <person name="Ohm R.A."/>
            <person name="Martin F."/>
            <person name="Silar P."/>
            <person name="Natvig D.O."/>
            <person name="Lalanne C."/>
            <person name="Gautier V."/>
            <person name="Ament-Velasquez S.L."/>
            <person name="Kruys A."/>
            <person name="Hutchinson M.I."/>
            <person name="Powell A.J."/>
            <person name="Barry K."/>
            <person name="Miller A.N."/>
            <person name="Grigoriev I.V."/>
            <person name="Debuchy R."/>
            <person name="Gladieux P."/>
            <person name="Hiltunen Thoren M."/>
            <person name="Johannesson H."/>
        </authorList>
    </citation>
    <scope>NUCLEOTIDE SEQUENCE</scope>
    <source>
        <strain evidence="5">CBS 123565</strain>
    </source>
</reference>
<keyword evidence="6" id="KW-1185">Reference proteome</keyword>
<feature type="compositionally biased region" description="Basic and acidic residues" evidence="4">
    <location>
        <begin position="188"/>
        <end position="202"/>
    </location>
</feature>
<name>A0AAN6ZAC8_9PEZI</name>
<feature type="region of interest" description="Disordered" evidence="4">
    <location>
        <begin position="188"/>
        <end position="209"/>
    </location>
</feature>
<gene>
    <name evidence="5" type="ORF">BT67DRAFT_452174</name>
</gene>
<evidence type="ECO:0000313" key="6">
    <source>
        <dbReference type="Proteomes" id="UP001304895"/>
    </source>
</evidence>
<reference evidence="5" key="2">
    <citation type="submission" date="2023-05" db="EMBL/GenBank/DDBJ databases">
        <authorList>
            <consortium name="Lawrence Berkeley National Laboratory"/>
            <person name="Steindorff A."/>
            <person name="Hensen N."/>
            <person name="Bonometti L."/>
            <person name="Westerberg I."/>
            <person name="Brannstrom I.O."/>
            <person name="Guillou S."/>
            <person name="Cros-Aarteil S."/>
            <person name="Calhoun S."/>
            <person name="Haridas S."/>
            <person name="Kuo A."/>
            <person name="Mondo S."/>
            <person name="Pangilinan J."/>
            <person name="Riley R."/>
            <person name="Labutti K."/>
            <person name="Andreopoulos B."/>
            <person name="Lipzen A."/>
            <person name="Chen C."/>
            <person name="Yanf M."/>
            <person name="Daum C."/>
            <person name="Ng V."/>
            <person name="Clum A."/>
            <person name="Ohm R."/>
            <person name="Martin F."/>
            <person name="Silar P."/>
            <person name="Natvig D."/>
            <person name="Lalanne C."/>
            <person name="Gautier V."/>
            <person name="Ament-Velasquez S.L."/>
            <person name="Kruys A."/>
            <person name="Hutchinson M.I."/>
            <person name="Powell A.J."/>
            <person name="Barry K."/>
            <person name="Miller A.N."/>
            <person name="Grigoriev I.V."/>
            <person name="Debuchy R."/>
            <person name="Gladieux P."/>
            <person name="Thoren M.H."/>
            <person name="Johannesson H."/>
        </authorList>
    </citation>
    <scope>NUCLEOTIDE SEQUENCE</scope>
    <source>
        <strain evidence="5">CBS 123565</strain>
    </source>
</reference>
<dbReference type="InterPro" id="IPR001911">
    <property type="entry name" value="Ribosomal_bS21"/>
</dbReference>
<dbReference type="GO" id="GO:0003735">
    <property type="term" value="F:structural constituent of ribosome"/>
    <property type="evidence" value="ECO:0007669"/>
    <property type="project" value="InterPro"/>
</dbReference>
<dbReference type="AlphaFoldDB" id="A0AAN6ZAC8"/>
<comment type="caution">
    <text evidence="5">The sequence shown here is derived from an EMBL/GenBank/DDBJ whole genome shotgun (WGS) entry which is preliminary data.</text>
</comment>
<keyword evidence="2" id="KW-0689">Ribosomal protein</keyword>
<dbReference type="Proteomes" id="UP001304895">
    <property type="component" value="Unassembled WGS sequence"/>
</dbReference>
<evidence type="ECO:0000256" key="4">
    <source>
        <dbReference type="SAM" id="MobiDB-lite"/>
    </source>
</evidence>
<evidence type="ECO:0000256" key="2">
    <source>
        <dbReference type="ARBA" id="ARBA00022980"/>
    </source>
</evidence>
<dbReference type="GO" id="GO:0005763">
    <property type="term" value="C:mitochondrial small ribosomal subunit"/>
    <property type="evidence" value="ECO:0007669"/>
    <property type="project" value="TreeGrafter"/>
</dbReference>
<sequence length="236" mass="26439">MEFRPVMHSVCRAAARPSLLAGTRPSAALLRQRHRFSTSNQHPSEAAAAAQPRPTPPHQPAQSRVDLLRASLTPPQAHLPPRPPPIRSSNYAMPGQKTTAPHPVTPGSSAAGSTPFDDLTSVMRGDMENATSTMGIWHEGSFYGKHNYQPQAEPRLRPSTGRTMHVKGQVDVARAFRMLEKSIAQNGVRRDARMQRSHERPALKRKRQKRERWQVRFKTGMRATINRVMELKAQGW</sequence>
<dbReference type="EMBL" id="MU853432">
    <property type="protein sequence ID" value="KAK4130701.1"/>
    <property type="molecule type" value="Genomic_DNA"/>
</dbReference>
<evidence type="ECO:0000313" key="5">
    <source>
        <dbReference type="EMBL" id="KAK4130701.1"/>
    </source>
</evidence>
<dbReference type="GO" id="GO:0070124">
    <property type="term" value="P:mitochondrial translational initiation"/>
    <property type="evidence" value="ECO:0007669"/>
    <property type="project" value="TreeGrafter"/>
</dbReference>
<dbReference type="Pfam" id="PF01165">
    <property type="entry name" value="Ribosomal_S21"/>
    <property type="match status" value="1"/>
</dbReference>
<feature type="compositionally biased region" description="Polar residues" evidence="4">
    <location>
        <begin position="87"/>
        <end position="99"/>
    </location>
</feature>
<feature type="compositionally biased region" description="Low complexity" evidence="4">
    <location>
        <begin position="41"/>
        <end position="52"/>
    </location>
</feature>
<feature type="region of interest" description="Disordered" evidence="4">
    <location>
        <begin position="35"/>
        <end position="116"/>
    </location>
</feature>
<dbReference type="InterPro" id="IPR052837">
    <property type="entry name" value="Mitoribosomal_bS21"/>
</dbReference>
<protein>
    <recommendedName>
        <fullName evidence="7">Ribosomal protein S21</fullName>
    </recommendedName>
</protein>
<accession>A0AAN6ZAC8</accession>
<evidence type="ECO:0008006" key="7">
    <source>
        <dbReference type="Google" id="ProtNLM"/>
    </source>
</evidence>
<evidence type="ECO:0000256" key="3">
    <source>
        <dbReference type="ARBA" id="ARBA00023274"/>
    </source>
</evidence>
<feature type="compositionally biased region" description="Pro residues" evidence="4">
    <location>
        <begin position="77"/>
        <end position="86"/>
    </location>
</feature>
<evidence type="ECO:0000256" key="1">
    <source>
        <dbReference type="ARBA" id="ARBA00006640"/>
    </source>
</evidence>
<organism evidence="5 6">
    <name type="scientific">Trichocladium antarcticum</name>
    <dbReference type="NCBI Taxonomy" id="1450529"/>
    <lineage>
        <taxon>Eukaryota</taxon>
        <taxon>Fungi</taxon>
        <taxon>Dikarya</taxon>
        <taxon>Ascomycota</taxon>
        <taxon>Pezizomycotina</taxon>
        <taxon>Sordariomycetes</taxon>
        <taxon>Sordariomycetidae</taxon>
        <taxon>Sordariales</taxon>
        <taxon>Chaetomiaceae</taxon>
        <taxon>Trichocladium</taxon>
    </lineage>
</organism>